<accession>A0ABU9LMF3</accession>
<dbReference type="PROSITE" id="PS50995">
    <property type="entry name" value="HTH_MARR_2"/>
    <property type="match status" value="1"/>
</dbReference>
<keyword evidence="1" id="KW-0805">Transcription regulation</keyword>
<dbReference type="Pfam" id="PF01047">
    <property type="entry name" value="MarR"/>
    <property type="match status" value="1"/>
</dbReference>
<proteinExistence type="predicted"/>
<dbReference type="PANTHER" id="PTHR42756:SF1">
    <property type="entry name" value="TRANSCRIPTIONAL REPRESSOR OF EMRAB OPERON"/>
    <property type="match status" value="1"/>
</dbReference>
<dbReference type="RefSeq" id="WP_068454217.1">
    <property type="nucleotide sequence ID" value="NZ_CP147847.1"/>
</dbReference>
<dbReference type="InterPro" id="IPR000835">
    <property type="entry name" value="HTH_MarR-typ"/>
</dbReference>
<keyword evidence="6" id="KW-1185">Reference proteome</keyword>
<dbReference type="EMBL" id="JBCEWA010000009">
    <property type="protein sequence ID" value="MEL5989163.1"/>
    <property type="molecule type" value="Genomic_DNA"/>
</dbReference>
<evidence type="ECO:0000256" key="1">
    <source>
        <dbReference type="ARBA" id="ARBA00023015"/>
    </source>
</evidence>
<keyword evidence="3" id="KW-0804">Transcription</keyword>
<organism evidence="5 6">
    <name type="scientific">Kurthia gibsonii</name>
    <dbReference type="NCBI Taxonomy" id="33946"/>
    <lineage>
        <taxon>Bacteria</taxon>
        <taxon>Bacillati</taxon>
        <taxon>Bacillota</taxon>
        <taxon>Bacilli</taxon>
        <taxon>Bacillales</taxon>
        <taxon>Caryophanaceae</taxon>
        <taxon>Kurthia</taxon>
    </lineage>
</organism>
<reference evidence="5 6" key="1">
    <citation type="submission" date="2024-04" db="EMBL/GenBank/DDBJ databases">
        <authorList>
            <person name="Wu Y.S."/>
            <person name="Zhang L."/>
        </authorList>
    </citation>
    <scope>NUCLEOTIDE SEQUENCE [LARGE SCALE GENOMIC DNA]</scope>
    <source>
        <strain evidence="5 6">KG-01</strain>
    </source>
</reference>
<dbReference type="Gene3D" id="1.10.10.10">
    <property type="entry name" value="Winged helix-like DNA-binding domain superfamily/Winged helix DNA-binding domain"/>
    <property type="match status" value="1"/>
</dbReference>
<keyword evidence="2" id="KW-0238">DNA-binding</keyword>
<gene>
    <name evidence="5" type="ORF">AAF454_12190</name>
</gene>
<evidence type="ECO:0000313" key="5">
    <source>
        <dbReference type="EMBL" id="MEL5989163.1"/>
    </source>
</evidence>
<feature type="domain" description="HTH marR-type" evidence="4">
    <location>
        <begin position="1"/>
        <end position="132"/>
    </location>
</feature>
<protein>
    <submittedName>
        <fullName evidence="5">MarR family transcriptional regulator</fullName>
    </submittedName>
</protein>
<evidence type="ECO:0000259" key="4">
    <source>
        <dbReference type="PROSITE" id="PS50995"/>
    </source>
</evidence>
<dbReference type="InterPro" id="IPR036388">
    <property type="entry name" value="WH-like_DNA-bd_sf"/>
</dbReference>
<dbReference type="InterPro" id="IPR036390">
    <property type="entry name" value="WH_DNA-bd_sf"/>
</dbReference>
<sequence length="132" mass="15304">MNLLFHELLQKTREFTNGMNGVLKQHGIYSSQWTVLFIVEQRGEMSLTSIWKYLNVEAPTITRTVARLEQLGLLQRKKGDDLREKIVSLTEEGKKKFEEVKVTVSAYEDQFAKGLTEEEQEQLKGLLRKMKG</sequence>
<evidence type="ECO:0000256" key="2">
    <source>
        <dbReference type="ARBA" id="ARBA00023125"/>
    </source>
</evidence>
<dbReference type="SUPFAM" id="SSF46785">
    <property type="entry name" value="Winged helix' DNA-binding domain"/>
    <property type="match status" value="1"/>
</dbReference>
<evidence type="ECO:0000256" key="3">
    <source>
        <dbReference type="ARBA" id="ARBA00023163"/>
    </source>
</evidence>
<dbReference type="PRINTS" id="PR00598">
    <property type="entry name" value="HTHMARR"/>
</dbReference>
<comment type="caution">
    <text evidence="5">The sequence shown here is derived from an EMBL/GenBank/DDBJ whole genome shotgun (WGS) entry which is preliminary data.</text>
</comment>
<dbReference type="Proteomes" id="UP001398420">
    <property type="component" value="Unassembled WGS sequence"/>
</dbReference>
<dbReference type="SMART" id="SM00347">
    <property type="entry name" value="HTH_MARR"/>
    <property type="match status" value="1"/>
</dbReference>
<name>A0ABU9LMF3_9BACL</name>
<evidence type="ECO:0000313" key="6">
    <source>
        <dbReference type="Proteomes" id="UP001398420"/>
    </source>
</evidence>
<dbReference type="PANTHER" id="PTHR42756">
    <property type="entry name" value="TRANSCRIPTIONAL REGULATOR, MARR"/>
    <property type="match status" value="1"/>
</dbReference>